<name>A0A2S0MBL1_9BURK</name>
<comment type="similarity">
    <text evidence="1">Belongs to the GST superfamily.</text>
</comment>
<dbReference type="SFLD" id="SFLDS00019">
    <property type="entry name" value="Glutathione_Transferase_(cytos"/>
    <property type="match status" value="1"/>
</dbReference>
<feature type="domain" description="GST N-terminal" evidence="3">
    <location>
        <begin position="8"/>
        <end position="89"/>
    </location>
</feature>
<protein>
    <submittedName>
        <fullName evidence="5">Glutathione S-transferase</fullName>
    </submittedName>
</protein>
<dbReference type="PANTHER" id="PTHR44051">
    <property type="entry name" value="GLUTATHIONE S-TRANSFERASE-RELATED"/>
    <property type="match status" value="1"/>
</dbReference>
<dbReference type="AlphaFoldDB" id="A0A2S0MBL1"/>
<dbReference type="Gene3D" id="1.20.1050.10">
    <property type="match status" value="1"/>
</dbReference>
<keyword evidence="6" id="KW-1185">Reference proteome</keyword>
<evidence type="ECO:0000256" key="2">
    <source>
        <dbReference type="ARBA" id="ARBA00022679"/>
    </source>
</evidence>
<dbReference type="FunFam" id="3.40.30.10:FF:000039">
    <property type="entry name" value="Glutathione S-transferase domain"/>
    <property type="match status" value="1"/>
</dbReference>
<evidence type="ECO:0000313" key="6">
    <source>
        <dbReference type="Proteomes" id="UP000239709"/>
    </source>
</evidence>
<evidence type="ECO:0000259" key="3">
    <source>
        <dbReference type="PROSITE" id="PS50404"/>
    </source>
</evidence>
<dbReference type="PANTHER" id="PTHR44051:SF19">
    <property type="entry name" value="DISULFIDE-BOND OXIDOREDUCTASE YFCG"/>
    <property type="match status" value="1"/>
</dbReference>
<sequence>MNAAAPTPRLHLWGRLSSINVRKVVWALQEIGVPFTRTDAGLAYGVVNDAAYAAQNPNRLVPLLQDGDYTLWESNVIVRYLSARYAPVDTLYPSDLQRRFDAERWMDWQQTTLNPAGSPAFKQLFRTPPDQRQPALIEASRAAMAPLIDLLNTHLATRTWLLGERFTMADIPVACDVHRWWGLPLPAPQAPHVQRWFNAILARPATRGVLDLPLS</sequence>
<dbReference type="Gene3D" id="3.40.30.10">
    <property type="entry name" value="Glutaredoxin"/>
    <property type="match status" value="1"/>
</dbReference>
<dbReference type="Pfam" id="PF02798">
    <property type="entry name" value="GST_N"/>
    <property type="match status" value="1"/>
</dbReference>
<dbReference type="GO" id="GO:0016740">
    <property type="term" value="F:transferase activity"/>
    <property type="evidence" value="ECO:0007669"/>
    <property type="project" value="UniProtKB-KW"/>
</dbReference>
<proteinExistence type="inferred from homology"/>
<dbReference type="InterPro" id="IPR010987">
    <property type="entry name" value="Glutathione-S-Trfase_C-like"/>
</dbReference>
<dbReference type="SFLD" id="SFLDG00358">
    <property type="entry name" value="Main_(cytGST)"/>
    <property type="match status" value="1"/>
</dbReference>
<dbReference type="OrthoDB" id="5958450at2"/>
<feature type="domain" description="GST C-terminal" evidence="4">
    <location>
        <begin position="95"/>
        <end position="215"/>
    </location>
</feature>
<evidence type="ECO:0000256" key="1">
    <source>
        <dbReference type="ARBA" id="ARBA00007409"/>
    </source>
</evidence>
<dbReference type="RefSeq" id="WP_106701846.1">
    <property type="nucleotide sequence ID" value="NZ_CP027666.1"/>
</dbReference>
<accession>A0A2S0MBL1</accession>
<dbReference type="CDD" id="cd03047">
    <property type="entry name" value="GST_N_2"/>
    <property type="match status" value="1"/>
</dbReference>
<gene>
    <name evidence="5" type="ORF">C6570_02740</name>
</gene>
<keyword evidence="2 5" id="KW-0808">Transferase</keyword>
<organism evidence="5 6">
    <name type="scientific">Ottowia oryzae</name>
    <dbReference type="NCBI Taxonomy" id="2109914"/>
    <lineage>
        <taxon>Bacteria</taxon>
        <taxon>Pseudomonadati</taxon>
        <taxon>Pseudomonadota</taxon>
        <taxon>Betaproteobacteria</taxon>
        <taxon>Burkholderiales</taxon>
        <taxon>Comamonadaceae</taxon>
        <taxon>Ottowia</taxon>
    </lineage>
</organism>
<dbReference type="SUPFAM" id="SSF47616">
    <property type="entry name" value="GST C-terminal domain-like"/>
    <property type="match status" value="1"/>
</dbReference>
<dbReference type="PROSITE" id="PS50404">
    <property type="entry name" value="GST_NTER"/>
    <property type="match status" value="1"/>
</dbReference>
<dbReference type="SUPFAM" id="SSF52833">
    <property type="entry name" value="Thioredoxin-like"/>
    <property type="match status" value="1"/>
</dbReference>
<dbReference type="InterPro" id="IPR036249">
    <property type="entry name" value="Thioredoxin-like_sf"/>
</dbReference>
<dbReference type="InterPro" id="IPR036282">
    <property type="entry name" value="Glutathione-S-Trfase_C_sf"/>
</dbReference>
<evidence type="ECO:0000259" key="4">
    <source>
        <dbReference type="PROSITE" id="PS50405"/>
    </source>
</evidence>
<dbReference type="InterPro" id="IPR004045">
    <property type="entry name" value="Glutathione_S-Trfase_N"/>
</dbReference>
<dbReference type="Proteomes" id="UP000239709">
    <property type="component" value="Chromosome"/>
</dbReference>
<dbReference type="Pfam" id="PF13410">
    <property type="entry name" value="GST_C_2"/>
    <property type="match status" value="1"/>
</dbReference>
<dbReference type="PROSITE" id="PS50405">
    <property type="entry name" value="GST_CTER"/>
    <property type="match status" value="1"/>
</dbReference>
<dbReference type="InterPro" id="IPR040079">
    <property type="entry name" value="Glutathione_S-Trfase"/>
</dbReference>
<dbReference type="KEGG" id="otk:C6570_02740"/>
<reference evidence="5 6" key="1">
    <citation type="submission" date="2018-03" db="EMBL/GenBank/DDBJ databases">
        <title>Genome sequencing of Ottowia sp.</title>
        <authorList>
            <person name="Kim S.-J."/>
            <person name="Heo J."/>
            <person name="Kwon S.-W."/>
        </authorList>
    </citation>
    <scope>NUCLEOTIDE SEQUENCE [LARGE SCALE GENOMIC DNA]</scope>
    <source>
        <strain evidence="5 6">KADR8-3</strain>
    </source>
</reference>
<dbReference type="SFLD" id="SFLDG01150">
    <property type="entry name" value="Main.1:_Beta-like"/>
    <property type="match status" value="1"/>
</dbReference>
<evidence type="ECO:0000313" key="5">
    <source>
        <dbReference type="EMBL" id="AVO33292.1"/>
    </source>
</evidence>
<dbReference type="EMBL" id="CP027666">
    <property type="protein sequence ID" value="AVO33292.1"/>
    <property type="molecule type" value="Genomic_DNA"/>
</dbReference>